<gene>
    <name evidence="6" type="ORF">SAMN05444171_4933</name>
</gene>
<feature type="transmembrane region" description="Helical" evidence="5">
    <location>
        <begin position="20"/>
        <end position="39"/>
    </location>
</feature>
<comment type="subcellular location">
    <subcellularLocation>
        <location evidence="1">Membrane</location>
        <topology evidence="1">Multi-pass membrane protein</topology>
    </subcellularLocation>
</comment>
<evidence type="ECO:0000256" key="4">
    <source>
        <dbReference type="ARBA" id="ARBA00023136"/>
    </source>
</evidence>
<evidence type="ECO:0000256" key="1">
    <source>
        <dbReference type="ARBA" id="ARBA00004141"/>
    </source>
</evidence>
<sequence length="134" mass="14309">MTNSLANEKVMPRPGKLGRIALWAAKIALVLIFAATGTSKILGVQQLVDGFVQIGLGPWFRYFTGAIEIGGALLLLWPLTSGLGALILLGVSVGAFFVQLFIMHGDVVHTLVLATLSGWVAWAARGALQARHFR</sequence>
<proteinExistence type="predicted"/>
<feature type="transmembrane region" description="Helical" evidence="5">
    <location>
        <begin position="108"/>
        <end position="128"/>
    </location>
</feature>
<dbReference type="RefSeq" id="WP_143039759.1">
    <property type="nucleotide sequence ID" value="NZ_FNTI01000001.1"/>
</dbReference>
<keyword evidence="3 5" id="KW-1133">Transmembrane helix</keyword>
<dbReference type="GO" id="GO:0016020">
    <property type="term" value="C:membrane"/>
    <property type="evidence" value="ECO:0007669"/>
    <property type="project" value="UniProtKB-SubCell"/>
</dbReference>
<feature type="transmembrane region" description="Helical" evidence="5">
    <location>
        <begin position="83"/>
        <end position="102"/>
    </location>
</feature>
<keyword evidence="4 5" id="KW-0472">Membrane</keyword>
<reference evidence="6 7" key="1">
    <citation type="submission" date="2016-10" db="EMBL/GenBank/DDBJ databases">
        <authorList>
            <person name="de Groot N.N."/>
        </authorList>
    </citation>
    <scope>NUCLEOTIDE SEQUENCE [LARGE SCALE GENOMIC DNA]</scope>
    <source>
        <strain evidence="6 7">GAS522</strain>
    </source>
</reference>
<name>A0A1M7CLS3_9BRAD</name>
<evidence type="ECO:0000256" key="3">
    <source>
        <dbReference type="ARBA" id="ARBA00022989"/>
    </source>
</evidence>
<evidence type="ECO:0000256" key="2">
    <source>
        <dbReference type="ARBA" id="ARBA00022692"/>
    </source>
</evidence>
<dbReference type="InterPro" id="IPR032808">
    <property type="entry name" value="DoxX"/>
</dbReference>
<dbReference type="EMBL" id="FNTI01000001">
    <property type="protein sequence ID" value="SED72148.1"/>
    <property type="molecule type" value="Genomic_DNA"/>
</dbReference>
<dbReference type="Pfam" id="PF13564">
    <property type="entry name" value="DoxX_2"/>
    <property type="match status" value="1"/>
</dbReference>
<evidence type="ECO:0000313" key="7">
    <source>
        <dbReference type="Proteomes" id="UP000183208"/>
    </source>
</evidence>
<feature type="transmembrane region" description="Helical" evidence="5">
    <location>
        <begin position="59"/>
        <end position="76"/>
    </location>
</feature>
<protein>
    <submittedName>
        <fullName evidence="6">DoxX-like family protein</fullName>
    </submittedName>
</protein>
<keyword evidence="2 5" id="KW-0812">Transmembrane</keyword>
<dbReference type="OrthoDB" id="3576439at2"/>
<evidence type="ECO:0000313" key="6">
    <source>
        <dbReference type="EMBL" id="SED72148.1"/>
    </source>
</evidence>
<dbReference type="AlphaFoldDB" id="A0A1M7CLS3"/>
<evidence type="ECO:0000256" key="5">
    <source>
        <dbReference type="SAM" id="Phobius"/>
    </source>
</evidence>
<dbReference type="Proteomes" id="UP000183208">
    <property type="component" value="Unassembled WGS sequence"/>
</dbReference>
<organism evidence="6 7">
    <name type="scientific">Bradyrhizobium lablabi</name>
    <dbReference type="NCBI Taxonomy" id="722472"/>
    <lineage>
        <taxon>Bacteria</taxon>
        <taxon>Pseudomonadati</taxon>
        <taxon>Pseudomonadota</taxon>
        <taxon>Alphaproteobacteria</taxon>
        <taxon>Hyphomicrobiales</taxon>
        <taxon>Nitrobacteraceae</taxon>
        <taxon>Bradyrhizobium</taxon>
    </lineage>
</organism>
<accession>A0A1M7CLS3</accession>